<accession>T1I5W1</accession>
<name>T1I5W1_RHOPR</name>
<reference evidence="2" key="1">
    <citation type="submission" date="2015-05" db="UniProtKB">
        <authorList>
            <consortium name="EnsemblMetazoa"/>
        </authorList>
    </citation>
    <scope>IDENTIFICATION</scope>
</reference>
<dbReference type="EnsemblMetazoa" id="RPRC011680-RA">
    <property type="protein sequence ID" value="RPRC011680-PA"/>
    <property type="gene ID" value="RPRC011680"/>
</dbReference>
<dbReference type="VEuPathDB" id="VectorBase:RPRC011680"/>
<dbReference type="PANTHER" id="PTHR46599:SF3">
    <property type="entry name" value="PIGGYBAC TRANSPOSABLE ELEMENT-DERIVED PROTEIN 4"/>
    <property type="match status" value="1"/>
</dbReference>
<proteinExistence type="predicted"/>
<protein>
    <submittedName>
        <fullName evidence="2">DDE_Tnp_1_7 domain-containing protein</fullName>
    </submittedName>
</protein>
<organism evidence="2 3">
    <name type="scientific">Rhodnius prolixus</name>
    <name type="common">Triatomid bug</name>
    <dbReference type="NCBI Taxonomy" id="13249"/>
    <lineage>
        <taxon>Eukaryota</taxon>
        <taxon>Metazoa</taxon>
        <taxon>Ecdysozoa</taxon>
        <taxon>Arthropoda</taxon>
        <taxon>Hexapoda</taxon>
        <taxon>Insecta</taxon>
        <taxon>Pterygota</taxon>
        <taxon>Neoptera</taxon>
        <taxon>Paraneoptera</taxon>
        <taxon>Hemiptera</taxon>
        <taxon>Heteroptera</taxon>
        <taxon>Panheteroptera</taxon>
        <taxon>Cimicomorpha</taxon>
        <taxon>Reduviidae</taxon>
        <taxon>Triatominae</taxon>
        <taxon>Rhodnius</taxon>
    </lineage>
</organism>
<dbReference type="InParanoid" id="T1I5W1"/>
<dbReference type="STRING" id="13249.T1I5W1"/>
<dbReference type="Pfam" id="PF13843">
    <property type="entry name" value="DDE_Tnp_1_7"/>
    <property type="match status" value="1"/>
</dbReference>
<dbReference type="PANTHER" id="PTHR46599">
    <property type="entry name" value="PIGGYBAC TRANSPOSABLE ELEMENT-DERIVED PROTEIN 4"/>
    <property type="match status" value="1"/>
</dbReference>
<dbReference type="InterPro" id="IPR029526">
    <property type="entry name" value="PGBD"/>
</dbReference>
<sequence>YEDIQSDSDSEHVVLSESESETESEDNASSCETDFDMEGCDAQVLSDKWHDLLEDENEIIFKKMPGLLINYSTHCEPIDYFELFANDNFYNIIIEQTNAYGKSLEEVRESNKKSMEWKELTKSETKVFIGLLLHMGHIQIPHLTDYWNKDPLINMSCFNSQMTRKRFFMILKCLQFSINNDSDNCQMNKIFPLIQHFNVTLCKLYSPSKNLTLDVPITLHKGRVVFSHDPKGKGGKHGIKMYTLTDSDGVSFKCNVHIEEDSKIKSVVTDVVLELLSGRLNEGHTVYLAEFYASHQLAVLLRQSGTYCTAPLRPDRTPPGFPVPSLKQGELVCKYSEGVAVCKWKDRRHVLYVTSEPGEKLVEFRAKGKLKKRPRGLVEHEKRLNPKKPEDVFSYYPLERTPLRWYKKIAIHIIQLMVLNAYVLYNAYTRRRCNLLEFRLSLVRRLLSLEKALVTRYLPAVDMAHLPAKHATNDKGKALRKRCKLCY</sequence>
<feature type="domain" description="PiggyBac transposable element-derived protein" evidence="1">
    <location>
        <begin position="77"/>
        <end position="422"/>
    </location>
</feature>
<evidence type="ECO:0000313" key="2">
    <source>
        <dbReference type="EnsemblMetazoa" id="RPRC011680-PA"/>
    </source>
</evidence>
<evidence type="ECO:0000259" key="1">
    <source>
        <dbReference type="Pfam" id="PF13843"/>
    </source>
</evidence>
<dbReference type="EMBL" id="ACPB03014452">
    <property type="status" value="NOT_ANNOTATED_CDS"/>
    <property type="molecule type" value="Genomic_DNA"/>
</dbReference>
<dbReference type="OMA" id="FKLCANE"/>
<dbReference type="AlphaFoldDB" id="T1I5W1"/>
<evidence type="ECO:0000313" key="3">
    <source>
        <dbReference type="Proteomes" id="UP000015103"/>
    </source>
</evidence>
<keyword evidence="3" id="KW-1185">Reference proteome</keyword>
<dbReference type="HOGENOM" id="CLU_013052_3_2_1"/>
<dbReference type="FunCoup" id="T1I5W1">
    <property type="interactions" value="39"/>
</dbReference>
<dbReference type="Proteomes" id="UP000015103">
    <property type="component" value="Unassembled WGS sequence"/>
</dbReference>
<dbReference type="eggNOG" id="ENOG502QWHD">
    <property type="taxonomic scope" value="Eukaryota"/>
</dbReference>